<dbReference type="OrthoDB" id="4929862at2"/>
<dbReference type="GO" id="GO:0016301">
    <property type="term" value="F:kinase activity"/>
    <property type="evidence" value="ECO:0007669"/>
    <property type="project" value="UniProtKB-KW"/>
</dbReference>
<dbReference type="InterPro" id="IPR011006">
    <property type="entry name" value="CheY-like_superfamily"/>
</dbReference>
<dbReference type="Gene3D" id="1.10.10.10">
    <property type="entry name" value="Winged helix-like DNA-binding domain superfamily/Winged helix DNA-binding domain"/>
    <property type="match status" value="1"/>
</dbReference>
<evidence type="ECO:0000313" key="6">
    <source>
        <dbReference type="EMBL" id="TDD67428.1"/>
    </source>
</evidence>
<dbReference type="SMART" id="SM00065">
    <property type="entry name" value="GAF"/>
    <property type="match status" value="1"/>
</dbReference>
<evidence type="ECO:0000256" key="1">
    <source>
        <dbReference type="ARBA" id="ARBA00022679"/>
    </source>
</evidence>
<evidence type="ECO:0000256" key="3">
    <source>
        <dbReference type="ARBA" id="ARBA00023015"/>
    </source>
</evidence>
<reference evidence="6 7" key="1">
    <citation type="submission" date="2019-02" db="EMBL/GenBank/DDBJ databases">
        <title>Draft genome sequences of novel Actinobacteria.</title>
        <authorList>
            <person name="Sahin N."/>
            <person name="Ay H."/>
            <person name="Saygin H."/>
        </authorList>
    </citation>
    <scope>NUCLEOTIDE SEQUENCE [LARGE SCALE GENOMIC DNA]</scope>
    <source>
        <strain evidence="6 7">8K307</strain>
    </source>
</reference>
<accession>A0A4R5A5W9</accession>
<sequence>MDLRPTSELAEAAADLHGEPDVESTVQSVLEYAKALTGGDGVAVMFRQAGRPAVMSATSPEAAEADLVQIRCAEGPGLQAMCAGDAVLVDDVAADARWSSWSRPVSELGFQSVLSLGLGTHRSSIGALSVYSSKTHAFAAERAELARLYARHASVALVSARHESGLRQAMQARHTIGQAQGVLMERYGIDAEQAFAILRNSARDHGVKLSERAEQIVASRPADVG</sequence>
<gene>
    <name evidence="6" type="ORF">E1262_19325</name>
</gene>
<protein>
    <submittedName>
        <fullName evidence="6">ANTAR domain-containing protein</fullName>
    </submittedName>
</protein>
<proteinExistence type="predicted"/>
<name>A0A4R5A5W9_9ACTN</name>
<dbReference type="SUPFAM" id="SSF55781">
    <property type="entry name" value="GAF domain-like"/>
    <property type="match status" value="1"/>
</dbReference>
<evidence type="ECO:0000256" key="4">
    <source>
        <dbReference type="ARBA" id="ARBA00023163"/>
    </source>
</evidence>
<dbReference type="InterPro" id="IPR029016">
    <property type="entry name" value="GAF-like_dom_sf"/>
</dbReference>
<dbReference type="PIRSF" id="PIRSF036625">
    <property type="entry name" value="GAF_ANTAR"/>
    <property type="match status" value="1"/>
</dbReference>
<organism evidence="6 7">
    <name type="scientific">Jiangella aurantiaca</name>
    <dbReference type="NCBI Taxonomy" id="2530373"/>
    <lineage>
        <taxon>Bacteria</taxon>
        <taxon>Bacillati</taxon>
        <taxon>Actinomycetota</taxon>
        <taxon>Actinomycetes</taxon>
        <taxon>Jiangellales</taxon>
        <taxon>Jiangellaceae</taxon>
        <taxon>Jiangella</taxon>
    </lineage>
</organism>
<dbReference type="AlphaFoldDB" id="A0A4R5A5W9"/>
<dbReference type="Proteomes" id="UP000295217">
    <property type="component" value="Unassembled WGS sequence"/>
</dbReference>
<keyword evidence="4" id="KW-0804">Transcription</keyword>
<keyword evidence="7" id="KW-1185">Reference proteome</keyword>
<dbReference type="InterPro" id="IPR005561">
    <property type="entry name" value="ANTAR"/>
</dbReference>
<dbReference type="Pfam" id="PF13185">
    <property type="entry name" value="GAF_2"/>
    <property type="match status" value="1"/>
</dbReference>
<comment type="caution">
    <text evidence="6">The sequence shown here is derived from an EMBL/GenBank/DDBJ whole genome shotgun (WGS) entry which is preliminary data.</text>
</comment>
<keyword evidence="1" id="KW-0808">Transferase</keyword>
<feature type="domain" description="ANTAR" evidence="5">
    <location>
        <begin position="156"/>
        <end position="217"/>
    </location>
</feature>
<dbReference type="InterPro" id="IPR003018">
    <property type="entry name" value="GAF"/>
</dbReference>
<dbReference type="InterPro" id="IPR036388">
    <property type="entry name" value="WH-like_DNA-bd_sf"/>
</dbReference>
<evidence type="ECO:0000259" key="5">
    <source>
        <dbReference type="PROSITE" id="PS50921"/>
    </source>
</evidence>
<dbReference type="GO" id="GO:0003723">
    <property type="term" value="F:RNA binding"/>
    <property type="evidence" value="ECO:0007669"/>
    <property type="project" value="InterPro"/>
</dbReference>
<keyword evidence="3" id="KW-0805">Transcription regulation</keyword>
<dbReference type="SUPFAM" id="SSF52172">
    <property type="entry name" value="CheY-like"/>
    <property type="match status" value="1"/>
</dbReference>
<dbReference type="Pfam" id="PF03861">
    <property type="entry name" value="ANTAR"/>
    <property type="match status" value="1"/>
</dbReference>
<dbReference type="Gene3D" id="3.30.450.40">
    <property type="match status" value="1"/>
</dbReference>
<evidence type="ECO:0000313" key="7">
    <source>
        <dbReference type="Proteomes" id="UP000295217"/>
    </source>
</evidence>
<keyword evidence="2" id="KW-0418">Kinase</keyword>
<dbReference type="InterPro" id="IPR012074">
    <property type="entry name" value="GAF_ANTAR"/>
</dbReference>
<evidence type="ECO:0000256" key="2">
    <source>
        <dbReference type="ARBA" id="ARBA00022777"/>
    </source>
</evidence>
<dbReference type="RefSeq" id="WP_132104768.1">
    <property type="nucleotide sequence ID" value="NZ_SMLB01000029.1"/>
</dbReference>
<dbReference type="PROSITE" id="PS50921">
    <property type="entry name" value="ANTAR"/>
    <property type="match status" value="1"/>
</dbReference>
<dbReference type="EMBL" id="SMLB01000029">
    <property type="protein sequence ID" value="TDD67428.1"/>
    <property type="molecule type" value="Genomic_DNA"/>
</dbReference>
<dbReference type="SMART" id="SM01012">
    <property type="entry name" value="ANTAR"/>
    <property type="match status" value="1"/>
</dbReference>